<dbReference type="CDD" id="cd08054">
    <property type="entry name" value="gp6"/>
    <property type="match status" value="1"/>
</dbReference>
<accession>A0A0F9L7F0</accession>
<dbReference type="EMBL" id="LAZR01006623">
    <property type="protein sequence ID" value="KKM90814.1"/>
    <property type="molecule type" value="Genomic_DNA"/>
</dbReference>
<comment type="caution">
    <text evidence="1">The sequence shown here is derived from an EMBL/GenBank/DDBJ whole genome shotgun (WGS) entry which is preliminary data.</text>
</comment>
<dbReference type="AlphaFoldDB" id="A0A0F9L7F0"/>
<protein>
    <recommendedName>
        <fullName evidence="2">Phage gp6-like head-tail connector protein</fullName>
    </recommendedName>
</protein>
<dbReference type="InterPro" id="IPR011738">
    <property type="entry name" value="Phage_CHP"/>
</dbReference>
<dbReference type="NCBIfam" id="TIGR02215">
    <property type="entry name" value="phage_chp_gp8"/>
    <property type="match status" value="1"/>
</dbReference>
<sequence>MWPYSALTLVTGPDAEPLDLNKRVKPHLRLETTDTGQDDYLRFLIGAARRWAEHRTRRAFITQTWKLQYDAFPSVILVPFPPYQSTTSLKYIKSDDGVLTSLVEDTDFTVDGDSIPARVYPAFEEIWPDTRGVRNAVELQYKCGYGDAATDVPDDISMAMLFVIAHWHENREEVATGPRARVPLAASSLLANYRANLFGYGSGA</sequence>
<evidence type="ECO:0008006" key="2">
    <source>
        <dbReference type="Google" id="ProtNLM"/>
    </source>
</evidence>
<evidence type="ECO:0000313" key="1">
    <source>
        <dbReference type="EMBL" id="KKM90814.1"/>
    </source>
</evidence>
<dbReference type="Gene3D" id="1.10.3230.30">
    <property type="entry name" value="Phage gp6-like head-tail connector protein"/>
    <property type="match status" value="1"/>
</dbReference>
<dbReference type="NCBIfam" id="TIGR01560">
    <property type="entry name" value="put_DNA_pack"/>
    <property type="match status" value="1"/>
</dbReference>
<gene>
    <name evidence="1" type="ORF">LCGC14_1234860</name>
</gene>
<organism evidence="1">
    <name type="scientific">marine sediment metagenome</name>
    <dbReference type="NCBI Taxonomy" id="412755"/>
    <lineage>
        <taxon>unclassified sequences</taxon>
        <taxon>metagenomes</taxon>
        <taxon>ecological metagenomes</taxon>
    </lineage>
</organism>
<proteinExistence type="predicted"/>
<dbReference type="InterPro" id="IPR006450">
    <property type="entry name" value="Phage_HK97_gp6-like"/>
</dbReference>
<reference evidence="1" key="1">
    <citation type="journal article" date="2015" name="Nature">
        <title>Complex archaea that bridge the gap between prokaryotes and eukaryotes.</title>
        <authorList>
            <person name="Spang A."/>
            <person name="Saw J.H."/>
            <person name="Jorgensen S.L."/>
            <person name="Zaremba-Niedzwiedzka K."/>
            <person name="Martijn J."/>
            <person name="Lind A.E."/>
            <person name="van Eijk R."/>
            <person name="Schleper C."/>
            <person name="Guy L."/>
            <person name="Ettema T.J."/>
        </authorList>
    </citation>
    <scope>NUCLEOTIDE SEQUENCE</scope>
</reference>
<name>A0A0F9L7F0_9ZZZZ</name>